<keyword evidence="1" id="KW-0479">Metal-binding</keyword>
<keyword evidence="7" id="KW-1185">Reference proteome</keyword>
<dbReference type="Gene3D" id="3.30.750.180">
    <property type="entry name" value="GpdQ, beta-strand dimerisation domain"/>
    <property type="match status" value="1"/>
</dbReference>
<comment type="similarity">
    <text evidence="4">Belongs to the cyclic nucleotide phosphodiesterase class-III family.</text>
</comment>
<dbReference type="Pfam" id="PF00149">
    <property type="entry name" value="Metallophos"/>
    <property type="match status" value="1"/>
</dbReference>
<keyword evidence="2" id="KW-0378">Hydrolase</keyword>
<dbReference type="InterPro" id="IPR050884">
    <property type="entry name" value="CNP_phosphodiesterase-III"/>
</dbReference>
<dbReference type="CDD" id="cd07402">
    <property type="entry name" value="MPP_GpdQ"/>
    <property type="match status" value="1"/>
</dbReference>
<evidence type="ECO:0000313" key="7">
    <source>
        <dbReference type="Proteomes" id="UP001056291"/>
    </source>
</evidence>
<evidence type="ECO:0000256" key="3">
    <source>
        <dbReference type="ARBA" id="ARBA00023004"/>
    </source>
</evidence>
<organism evidence="6 7">
    <name type="scientific">Sneathiella marina</name>
    <dbReference type="NCBI Taxonomy" id="2950108"/>
    <lineage>
        <taxon>Bacteria</taxon>
        <taxon>Pseudomonadati</taxon>
        <taxon>Pseudomonadota</taxon>
        <taxon>Alphaproteobacteria</taxon>
        <taxon>Sneathiellales</taxon>
        <taxon>Sneathiellaceae</taxon>
        <taxon>Sneathiella</taxon>
    </lineage>
</organism>
<gene>
    <name evidence="6" type="ORF">NBZ79_12315</name>
</gene>
<name>A0ABY4VYF7_9PROT</name>
<sequence>MLIAQITDMHVVLPDDPMAELYQTADRLAEAVRHLNITVNKPDMVFMTGDLVNCGKVKEYELLRELISPLGMPVYLMAGNHDDCDNLRSVFPDHDYLPATGPLCYAINDGPLKLIALDTNLPGKSQGQLGDAQLAWLDAELQACTDRNALIFMHHPPFRTGLVTMDDMNLIDADAFGEVVSRHSNIERILCGHLHRATQTLYKGTLAQTCPSTSHQINLLLGETNELETVKEPPELLLHYWTEEDGLVTHNDYVKNYPAVWKMKSGVQ</sequence>
<dbReference type="InterPro" id="IPR042283">
    <property type="entry name" value="GpdQ_catalytic"/>
</dbReference>
<evidence type="ECO:0000256" key="1">
    <source>
        <dbReference type="ARBA" id="ARBA00022723"/>
    </source>
</evidence>
<dbReference type="RefSeq" id="WP_251932731.1">
    <property type="nucleotide sequence ID" value="NZ_CP098747.1"/>
</dbReference>
<dbReference type="Proteomes" id="UP001056291">
    <property type="component" value="Chromosome"/>
</dbReference>
<dbReference type="InterPro" id="IPR029052">
    <property type="entry name" value="Metallo-depent_PP-like"/>
</dbReference>
<dbReference type="InterPro" id="IPR042281">
    <property type="entry name" value="GpdQ_beta-strand"/>
</dbReference>
<evidence type="ECO:0000256" key="4">
    <source>
        <dbReference type="ARBA" id="ARBA00025742"/>
    </source>
</evidence>
<dbReference type="PANTHER" id="PTHR42988:SF2">
    <property type="entry name" value="CYCLIC NUCLEOTIDE PHOSPHODIESTERASE CBUA0032-RELATED"/>
    <property type="match status" value="1"/>
</dbReference>
<dbReference type="Gene3D" id="3.60.21.40">
    <property type="entry name" value="GpdQ, catalytic alpha/beta sandwich domain"/>
    <property type="match status" value="1"/>
</dbReference>
<proteinExistence type="inferred from homology"/>
<protein>
    <submittedName>
        <fullName evidence="6">Phosphodiesterase</fullName>
    </submittedName>
</protein>
<dbReference type="PANTHER" id="PTHR42988">
    <property type="entry name" value="PHOSPHOHYDROLASE"/>
    <property type="match status" value="1"/>
</dbReference>
<reference evidence="6" key="1">
    <citation type="submission" date="2022-06" db="EMBL/GenBank/DDBJ databases">
        <title>Sneathiella actinostolidae sp. nov., isolated from a sea anemonein the Western Pacific Ocean.</title>
        <authorList>
            <person name="Wei M.J."/>
        </authorList>
    </citation>
    <scope>NUCLEOTIDE SEQUENCE</scope>
    <source>
        <strain evidence="6">PHK-P5</strain>
    </source>
</reference>
<keyword evidence="3" id="KW-0408">Iron</keyword>
<feature type="domain" description="Calcineurin-like phosphoesterase" evidence="5">
    <location>
        <begin position="1"/>
        <end position="196"/>
    </location>
</feature>
<evidence type="ECO:0000256" key="2">
    <source>
        <dbReference type="ARBA" id="ARBA00022801"/>
    </source>
</evidence>
<evidence type="ECO:0000259" key="5">
    <source>
        <dbReference type="Pfam" id="PF00149"/>
    </source>
</evidence>
<dbReference type="EMBL" id="CP098747">
    <property type="protein sequence ID" value="USG59961.1"/>
    <property type="molecule type" value="Genomic_DNA"/>
</dbReference>
<accession>A0ABY4VYF7</accession>
<evidence type="ECO:0000313" key="6">
    <source>
        <dbReference type="EMBL" id="USG59961.1"/>
    </source>
</evidence>
<dbReference type="InterPro" id="IPR004843">
    <property type="entry name" value="Calcineurin-like_PHP"/>
</dbReference>
<dbReference type="InterPro" id="IPR026575">
    <property type="entry name" value="GpdQ/CpdA-like"/>
</dbReference>
<dbReference type="SUPFAM" id="SSF56300">
    <property type="entry name" value="Metallo-dependent phosphatases"/>
    <property type="match status" value="1"/>
</dbReference>